<feature type="signal peptide" evidence="1">
    <location>
        <begin position="1"/>
        <end position="19"/>
    </location>
</feature>
<dbReference type="PROSITE" id="PS50181">
    <property type="entry name" value="FBOX"/>
    <property type="match status" value="1"/>
</dbReference>
<comment type="caution">
    <text evidence="3">The sequence shown here is derived from an EMBL/GenBank/DDBJ whole genome shotgun (WGS) entry which is preliminary data.</text>
</comment>
<feature type="chain" id="PRO_5013633567" description="F-box domain-containing protein" evidence="1">
    <location>
        <begin position="20"/>
        <end position="127"/>
    </location>
</feature>
<evidence type="ECO:0000259" key="2">
    <source>
        <dbReference type="PROSITE" id="PS50181"/>
    </source>
</evidence>
<reference evidence="4" key="1">
    <citation type="submission" date="2017-10" db="EMBL/GenBank/DDBJ databases">
        <title>Rapid genome shrinkage in a self-fertile nematode reveals novel sperm competition proteins.</title>
        <authorList>
            <person name="Yin D."/>
            <person name="Schwarz E.M."/>
            <person name="Thomas C.G."/>
            <person name="Felde R.L."/>
            <person name="Korf I.F."/>
            <person name="Cutter A.D."/>
            <person name="Schartner C.M."/>
            <person name="Ralston E.J."/>
            <person name="Meyer B.J."/>
            <person name="Haag E.S."/>
        </authorList>
    </citation>
    <scope>NUCLEOTIDE SEQUENCE [LARGE SCALE GENOMIC DNA]</scope>
    <source>
        <strain evidence="4">JU1422</strain>
    </source>
</reference>
<evidence type="ECO:0000256" key="1">
    <source>
        <dbReference type="SAM" id="SignalP"/>
    </source>
</evidence>
<name>A0A2G5TZ68_9PELO</name>
<evidence type="ECO:0000313" key="3">
    <source>
        <dbReference type="EMBL" id="PIC32226.1"/>
    </source>
</evidence>
<dbReference type="EMBL" id="PDUG01000004">
    <property type="protein sequence ID" value="PIC32226.1"/>
    <property type="molecule type" value="Genomic_DNA"/>
</dbReference>
<protein>
    <recommendedName>
        <fullName evidence="2">F-box domain-containing protein</fullName>
    </recommendedName>
</protein>
<proteinExistence type="predicted"/>
<gene>
    <name evidence="3" type="primary">Cnig_chr_IV.g12638</name>
    <name evidence="3" type="ORF">B9Z55_012638</name>
</gene>
<evidence type="ECO:0000313" key="4">
    <source>
        <dbReference type="Proteomes" id="UP000230233"/>
    </source>
</evidence>
<dbReference type="AlphaFoldDB" id="A0A2G5TZ68"/>
<feature type="domain" description="F-box" evidence="2">
    <location>
        <begin position="2"/>
        <end position="51"/>
    </location>
</feature>
<organism evidence="3 4">
    <name type="scientific">Caenorhabditis nigoni</name>
    <dbReference type="NCBI Taxonomy" id="1611254"/>
    <lineage>
        <taxon>Eukaryota</taxon>
        <taxon>Metazoa</taxon>
        <taxon>Ecdysozoa</taxon>
        <taxon>Nematoda</taxon>
        <taxon>Chromadorea</taxon>
        <taxon>Rhabditida</taxon>
        <taxon>Rhabditina</taxon>
        <taxon>Rhabditomorpha</taxon>
        <taxon>Rhabditoidea</taxon>
        <taxon>Rhabditidae</taxon>
        <taxon>Peloderinae</taxon>
        <taxon>Caenorhabditis</taxon>
    </lineage>
</organism>
<keyword evidence="1" id="KW-0732">Signal</keyword>
<sequence length="127" mass="14993">MGFPIFRLPWLLFCEVVEHLTLFELTDLCQLSKKTRREVKSVFPDKLKMTLEWRDDAFIKVGRFFQVKIRESSRNVRLPTRIIGGVEVKYYEYGNGNCYVCCFEKYSQGWSIMASFLANTLDAEWKA</sequence>
<accession>A0A2G5TZ68</accession>
<dbReference type="InterPro" id="IPR001810">
    <property type="entry name" value="F-box_dom"/>
</dbReference>
<keyword evidence="4" id="KW-1185">Reference proteome</keyword>
<dbReference type="Proteomes" id="UP000230233">
    <property type="component" value="Chromosome IV"/>
</dbReference>